<proteinExistence type="inferred from homology"/>
<dbReference type="HOGENOM" id="CLU_037423_3_0_4"/>
<evidence type="ECO:0000256" key="3">
    <source>
        <dbReference type="ARBA" id="ARBA00022112"/>
    </source>
</evidence>
<dbReference type="Proteomes" id="UP000000383">
    <property type="component" value="Chromosome"/>
</dbReference>
<dbReference type="RefSeq" id="WP_013147020.1">
    <property type="nucleotide sequence ID" value="NC_014207.1"/>
</dbReference>
<dbReference type="PANTHER" id="PTHR13799">
    <property type="entry name" value="NGG1 INTERACTING FACTOR 3"/>
    <property type="match status" value="1"/>
</dbReference>
<feature type="binding site" evidence="5">
    <location>
        <position position="102"/>
    </location>
    <ligand>
        <name>a divalent metal cation</name>
        <dbReference type="ChEBI" id="CHEBI:60240"/>
        <label>1</label>
    </ligand>
</feature>
<feature type="binding site" evidence="5">
    <location>
        <position position="65"/>
    </location>
    <ligand>
        <name>a divalent metal cation</name>
        <dbReference type="ChEBI" id="CHEBI:60240"/>
        <label>1</label>
    </ligand>
</feature>
<feature type="binding site" evidence="5">
    <location>
        <position position="217"/>
    </location>
    <ligand>
        <name>a divalent metal cation</name>
        <dbReference type="ChEBI" id="CHEBI:60240"/>
        <label>1</label>
    </ligand>
</feature>
<dbReference type="Pfam" id="PF01784">
    <property type="entry name" value="DUF34_NIF3"/>
    <property type="match status" value="1"/>
</dbReference>
<dbReference type="InterPro" id="IPR036069">
    <property type="entry name" value="DUF34/NIF3_sf"/>
</dbReference>
<protein>
    <recommendedName>
        <fullName evidence="3">GTP cyclohydrolase 1 type 2 homolog</fullName>
    </recommendedName>
</protein>
<dbReference type="InterPro" id="IPR002678">
    <property type="entry name" value="DUF34/NIF3"/>
</dbReference>
<dbReference type="SUPFAM" id="SSF102705">
    <property type="entry name" value="NIF3 (NGG1p interacting factor 3)-like"/>
    <property type="match status" value="1"/>
</dbReference>
<feature type="binding site" evidence="5">
    <location>
        <position position="64"/>
    </location>
    <ligand>
        <name>a divalent metal cation</name>
        <dbReference type="ChEBI" id="CHEBI:60240"/>
        <label>2</label>
    </ligand>
</feature>
<organism evidence="6 7">
    <name type="scientific">Methylotenera versatilis (strain 301)</name>
    <dbReference type="NCBI Taxonomy" id="666681"/>
    <lineage>
        <taxon>Bacteria</taxon>
        <taxon>Pseudomonadati</taxon>
        <taxon>Pseudomonadota</taxon>
        <taxon>Betaproteobacteria</taxon>
        <taxon>Nitrosomonadales</taxon>
        <taxon>Methylophilaceae</taxon>
        <taxon>Methylotenera</taxon>
    </lineage>
</organism>
<accession>D7DLL9</accession>
<reference evidence="6 7" key="2">
    <citation type="journal article" date="2011" name="J. Bacteriol.">
        <title>Genomes of three methylotrophs from a single niche uncover genetic and metabolic divergence of Methylophilaceae.</title>
        <authorList>
            <person name="Lapidus A."/>
            <person name="Clum A."/>
            <person name="Labutti K."/>
            <person name="Kaluzhnaya M.G."/>
            <person name="Lim S."/>
            <person name="Beck D.A."/>
            <person name="Glavina Del Rio T."/>
            <person name="Nolan M."/>
            <person name="Mavromatis K."/>
            <person name="Huntemann M."/>
            <person name="Lucas S."/>
            <person name="Lidstrom M.E."/>
            <person name="Ivanova N."/>
            <person name="Chistoserdova L."/>
        </authorList>
    </citation>
    <scope>NUCLEOTIDE SEQUENCE [LARGE SCALE GENOMIC DNA]</scope>
    <source>
        <strain evidence="6 7">301</strain>
    </source>
</reference>
<dbReference type="KEGG" id="meh:M301_0316"/>
<dbReference type="OrthoDB" id="9800881at2"/>
<evidence type="ECO:0000313" key="7">
    <source>
        <dbReference type="Proteomes" id="UP000000383"/>
    </source>
</evidence>
<feature type="binding site" evidence="5">
    <location>
        <position position="221"/>
    </location>
    <ligand>
        <name>a divalent metal cation</name>
        <dbReference type="ChEBI" id="CHEBI:60240"/>
        <label>1</label>
    </ligand>
</feature>
<dbReference type="eggNOG" id="COG0327">
    <property type="taxonomic scope" value="Bacteria"/>
</dbReference>
<evidence type="ECO:0000256" key="1">
    <source>
        <dbReference type="ARBA" id="ARBA00006964"/>
    </source>
</evidence>
<dbReference type="PANTHER" id="PTHR13799:SF14">
    <property type="entry name" value="GTP CYCLOHYDROLASE 1 TYPE 2 HOMOLOG"/>
    <property type="match status" value="1"/>
</dbReference>
<dbReference type="AlphaFoldDB" id="D7DLL9"/>
<comment type="subunit">
    <text evidence="2">Homohexamer.</text>
</comment>
<dbReference type="GO" id="GO:0046872">
    <property type="term" value="F:metal ion binding"/>
    <property type="evidence" value="ECO:0007669"/>
    <property type="project" value="UniProtKB-KW"/>
</dbReference>
<sequence>MVKLNELLHYTQELMQVERFKDYCPNGLQVEGRSEVNKIVTGVTASLALLEAAKQANADLILVHHGYFWRNEDPRVVGIKRNRLAFLLKNDLNLMAYHLPLDAHAEFGNNVQLGQVLGISSSGFAGESKLMAYGELVKPTTLAAFAAQIESTLQRAPLVIGDPQKIVQKVAWCTGAAQGYIDTAIELGVDVYISGEISEQTTHQSIESGVSYISAGHHVTERYGVQALGQHLAEKFNLIHEFIDIKNPV</sequence>
<dbReference type="NCBIfam" id="TIGR00486">
    <property type="entry name" value="YbgI_SA1388"/>
    <property type="match status" value="1"/>
</dbReference>
<keyword evidence="4 5" id="KW-0479">Metal-binding</keyword>
<evidence type="ECO:0000256" key="4">
    <source>
        <dbReference type="ARBA" id="ARBA00022723"/>
    </source>
</evidence>
<dbReference type="FunFam" id="3.40.1390.30:FF:000002">
    <property type="entry name" value="Nif3-like dinuclear metal center protein"/>
    <property type="match status" value="1"/>
</dbReference>
<keyword evidence="7" id="KW-1185">Reference proteome</keyword>
<gene>
    <name evidence="6" type="ordered locus">M301_0316</name>
</gene>
<evidence type="ECO:0000313" key="6">
    <source>
        <dbReference type="EMBL" id="ADI28703.1"/>
    </source>
</evidence>
<reference evidence="7" key="1">
    <citation type="submission" date="2010-05" db="EMBL/GenBank/DDBJ databases">
        <title>Complete sequence of Methylotenera sp. 301.</title>
        <authorList>
            <person name="Lucas S."/>
            <person name="Copeland A."/>
            <person name="Lapidus A."/>
            <person name="Cheng J.-F."/>
            <person name="Bruce D."/>
            <person name="Goodwin L."/>
            <person name="Pitluck S."/>
            <person name="Clum A."/>
            <person name="Land M."/>
            <person name="Hauser L."/>
            <person name="Kyrpides N."/>
            <person name="Ivanova N."/>
            <person name="Chistoservova L."/>
            <person name="Kalyuzhnaya M."/>
            <person name="Woyke T."/>
        </authorList>
    </citation>
    <scope>NUCLEOTIDE SEQUENCE [LARGE SCALE GENOMIC DNA]</scope>
    <source>
        <strain evidence="7">301</strain>
    </source>
</reference>
<dbReference type="STRING" id="666681.M301_0316"/>
<dbReference type="Gene3D" id="3.40.1390.30">
    <property type="entry name" value="NIF3 (NGG1p interacting factor 3)-like"/>
    <property type="match status" value="2"/>
</dbReference>
<dbReference type="GO" id="GO:0005737">
    <property type="term" value="C:cytoplasm"/>
    <property type="evidence" value="ECO:0007669"/>
    <property type="project" value="TreeGrafter"/>
</dbReference>
<comment type="similarity">
    <text evidence="1">Belongs to the GTP cyclohydrolase I type 2/NIF3 family.</text>
</comment>
<name>D7DLL9_METV0</name>
<evidence type="ECO:0000256" key="2">
    <source>
        <dbReference type="ARBA" id="ARBA00011643"/>
    </source>
</evidence>
<evidence type="ECO:0000256" key="5">
    <source>
        <dbReference type="PIRSR" id="PIRSR602678-1"/>
    </source>
</evidence>
<dbReference type="EMBL" id="CP002056">
    <property type="protein sequence ID" value="ADI28703.1"/>
    <property type="molecule type" value="Genomic_DNA"/>
</dbReference>